<protein>
    <submittedName>
        <fullName evidence="2">Uncharacterized protein</fullName>
    </submittedName>
</protein>
<dbReference type="Pfam" id="PF12796">
    <property type="entry name" value="Ank_2"/>
    <property type="match status" value="1"/>
</dbReference>
<dbReference type="SUPFAM" id="SSF48403">
    <property type="entry name" value="Ankyrin repeat"/>
    <property type="match status" value="1"/>
</dbReference>
<keyword evidence="1" id="KW-0040">ANK repeat</keyword>
<dbReference type="PANTHER" id="PTHR47303">
    <property type="match status" value="1"/>
</dbReference>
<accession>A0A833UGS8</accession>
<sequence length="141" mass="15524">MAFNLDGIIIETEMEAIKKDLLRKSTKGDWKGVIDIYKKHPEAHAAKLTINEDTALHIVVSSDREEIVKQLMNLISTHHAEGQAIPEFKNKRGNTPLHVAASMGSVTLCKSLVNATGQLGLSFMEARNCKKETPLFLAALS</sequence>
<feature type="non-terminal residue" evidence="2">
    <location>
        <position position="141"/>
    </location>
</feature>
<reference evidence="2" key="1">
    <citation type="submission" date="2015-10" db="EMBL/GenBank/DDBJ databases">
        <authorList>
            <person name="Martinez-Garcia P.J."/>
            <person name="Crepeau M.W."/>
            <person name="Puiu D."/>
            <person name="Gonzalez-Ibeas D."/>
            <person name="Whalen J."/>
            <person name="Stevens K."/>
            <person name="Paul R."/>
            <person name="Butterfield T."/>
            <person name="Britton M."/>
            <person name="Reagan R."/>
            <person name="Chakraborty S."/>
            <person name="Walawage S.L."/>
            <person name="Vasquez-Gross H.A."/>
            <person name="Cardeno C."/>
            <person name="Famula R."/>
            <person name="Pratt K."/>
            <person name="Kuruganti S."/>
            <person name="Aradhya M.K."/>
            <person name="Leslie C.A."/>
            <person name="Dandekar A.M."/>
            <person name="Salzberg S.L."/>
            <person name="Wegrzyn J.L."/>
            <person name="Langley C.H."/>
            <person name="Neale D.B."/>
        </authorList>
    </citation>
    <scope>NUCLEOTIDE SEQUENCE</scope>
    <source>
        <tissue evidence="2">Leaves</tissue>
    </source>
</reference>
<feature type="repeat" description="ANK" evidence="1">
    <location>
        <begin position="92"/>
        <end position="114"/>
    </location>
</feature>
<dbReference type="Gramene" id="Jr08_13740_p1">
    <property type="protein sequence ID" value="cds.Jr08_13740_p1"/>
    <property type="gene ID" value="Jr08_13740"/>
</dbReference>
<dbReference type="PANTHER" id="PTHR47303:SF1">
    <property type="entry name" value="NF-KAPPA-B INHIBITOR BETA"/>
    <property type="match status" value="1"/>
</dbReference>
<evidence type="ECO:0000313" key="3">
    <source>
        <dbReference type="Proteomes" id="UP000619265"/>
    </source>
</evidence>
<gene>
    <name evidence="2" type="ORF">F2P56_018635</name>
</gene>
<evidence type="ECO:0000313" key="2">
    <source>
        <dbReference type="EMBL" id="KAF5462647.1"/>
    </source>
</evidence>
<dbReference type="SMART" id="SM00248">
    <property type="entry name" value="ANK"/>
    <property type="match status" value="2"/>
</dbReference>
<proteinExistence type="predicted"/>
<reference evidence="2" key="2">
    <citation type="submission" date="2020-03" db="EMBL/GenBank/DDBJ databases">
        <title>Walnut 2.0.</title>
        <authorList>
            <person name="Marrano A."/>
            <person name="Britton M."/>
            <person name="Zimin A.V."/>
            <person name="Zaini P.A."/>
            <person name="Workman R."/>
            <person name="Puiu D."/>
            <person name="Bianco L."/>
            <person name="Allen B.J."/>
            <person name="Troggio M."/>
            <person name="Leslie C.A."/>
            <person name="Timp W."/>
            <person name="Dendekar A."/>
            <person name="Salzberg S.L."/>
            <person name="Neale D.B."/>
        </authorList>
    </citation>
    <scope>NUCLEOTIDE SEQUENCE</scope>
    <source>
        <tissue evidence="2">Leaves</tissue>
    </source>
</reference>
<organism evidence="2 3">
    <name type="scientific">Juglans regia</name>
    <name type="common">English walnut</name>
    <dbReference type="NCBI Taxonomy" id="51240"/>
    <lineage>
        <taxon>Eukaryota</taxon>
        <taxon>Viridiplantae</taxon>
        <taxon>Streptophyta</taxon>
        <taxon>Embryophyta</taxon>
        <taxon>Tracheophyta</taxon>
        <taxon>Spermatophyta</taxon>
        <taxon>Magnoliopsida</taxon>
        <taxon>eudicotyledons</taxon>
        <taxon>Gunneridae</taxon>
        <taxon>Pentapetalae</taxon>
        <taxon>rosids</taxon>
        <taxon>fabids</taxon>
        <taxon>Fagales</taxon>
        <taxon>Juglandaceae</taxon>
        <taxon>Juglans</taxon>
    </lineage>
</organism>
<comment type="caution">
    <text evidence="2">The sequence shown here is derived from an EMBL/GenBank/DDBJ whole genome shotgun (WGS) entry which is preliminary data.</text>
</comment>
<dbReference type="PROSITE" id="PS50088">
    <property type="entry name" value="ANK_REPEAT"/>
    <property type="match status" value="1"/>
</dbReference>
<evidence type="ECO:0000256" key="1">
    <source>
        <dbReference type="PROSITE-ProRule" id="PRU00023"/>
    </source>
</evidence>
<name>A0A833UGS8_JUGRE</name>
<dbReference type="InterPro" id="IPR002110">
    <property type="entry name" value="Ankyrin_rpt"/>
</dbReference>
<dbReference type="PROSITE" id="PS50297">
    <property type="entry name" value="ANK_REP_REGION"/>
    <property type="match status" value="1"/>
</dbReference>
<dbReference type="Proteomes" id="UP000619265">
    <property type="component" value="Unassembled WGS sequence"/>
</dbReference>
<dbReference type="AlphaFoldDB" id="A0A833UGS8"/>
<dbReference type="InterPro" id="IPR036770">
    <property type="entry name" value="Ankyrin_rpt-contain_sf"/>
</dbReference>
<dbReference type="Gene3D" id="1.25.40.20">
    <property type="entry name" value="Ankyrin repeat-containing domain"/>
    <property type="match status" value="1"/>
</dbReference>
<dbReference type="EMBL" id="LIHL02000008">
    <property type="protein sequence ID" value="KAF5462647.1"/>
    <property type="molecule type" value="Genomic_DNA"/>
</dbReference>